<protein>
    <submittedName>
        <fullName evidence="2">Pimeloyl-ACP methyl ester carboxylesterase</fullName>
    </submittedName>
</protein>
<dbReference type="RefSeq" id="WP_142528073.1">
    <property type="nucleotide sequence ID" value="NZ_CBCSJO010000001.1"/>
</dbReference>
<dbReference type="OrthoDB" id="9112061at2"/>
<evidence type="ECO:0000313" key="3">
    <source>
        <dbReference type="Proteomes" id="UP000320300"/>
    </source>
</evidence>
<dbReference type="Proteomes" id="UP000320300">
    <property type="component" value="Unassembled WGS sequence"/>
</dbReference>
<dbReference type="AlphaFoldDB" id="A0A521D250"/>
<dbReference type="PRINTS" id="PR00111">
    <property type="entry name" value="ABHYDROLASE"/>
</dbReference>
<evidence type="ECO:0000313" key="2">
    <source>
        <dbReference type="EMBL" id="SMO65754.1"/>
    </source>
</evidence>
<keyword evidence="3" id="KW-1185">Reference proteome</keyword>
<dbReference type="PROSITE" id="PS51257">
    <property type="entry name" value="PROKAR_LIPOPROTEIN"/>
    <property type="match status" value="1"/>
</dbReference>
<dbReference type="InterPro" id="IPR029058">
    <property type="entry name" value="AB_hydrolase_fold"/>
</dbReference>
<dbReference type="InterPro" id="IPR052897">
    <property type="entry name" value="Sec-Metab_Biosynth_Hydrolase"/>
</dbReference>
<dbReference type="Gene3D" id="3.40.50.1820">
    <property type="entry name" value="alpha/beta hydrolase"/>
    <property type="match status" value="1"/>
</dbReference>
<organism evidence="2 3">
    <name type="scientific">Pedobacter westerhofensis</name>
    <dbReference type="NCBI Taxonomy" id="425512"/>
    <lineage>
        <taxon>Bacteria</taxon>
        <taxon>Pseudomonadati</taxon>
        <taxon>Bacteroidota</taxon>
        <taxon>Sphingobacteriia</taxon>
        <taxon>Sphingobacteriales</taxon>
        <taxon>Sphingobacteriaceae</taxon>
        <taxon>Pedobacter</taxon>
    </lineage>
</organism>
<reference evidence="2 3" key="1">
    <citation type="submission" date="2017-05" db="EMBL/GenBank/DDBJ databases">
        <authorList>
            <person name="Varghese N."/>
            <person name="Submissions S."/>
        </authorList>
    </citation>
    <scope>NUCLEOTIDE SEQUENCE [LARGE SCALE GENOMIC DNA]</scope>
    <source>
        <strain evidence="2 3">DSM 19036</strain>
    </source>
</reference>
<gene>
    <name evidence="2" type="ORF">SAMN06265348_104386</name>
</gene>
<dbReference type="Pfam" id="PF12697">
    <property type="entry name" value="Abhydrolase_6"/>
    <property type="match status" value="1"/>
</dbReference>
<dbReference type="PANTHER" id="PTHR37017:SF11">
    <property type="entry name" value="ESTERASE_LIPASE_THIOESTERASE DOMAIN-CONTAINING PROTEIN"/>
    <property type="match status" value="1"/>
</dbReference>
<dbReference type="InterPro" id="IPR000073">
    <property type="entry name" value="AB_hydrolase_1"/>
</dbReference>
<proteinExistence type="predicted"/>
<feature type="domain" description="AB hydrolase-1" evidence="1">
    <location>
        <begin position="44"/>
        <end position="272"/>
    </location>
</feature>
<name>A0A521D250_9SPHI</name>
<dbReference type="EMBL" id="FXTN01000004">
    <property type="protein sequence ID" value="SMO65754.1"/>
    <property type="molecule type" value="Genomic_DNA"/>
</dbReference>
<dbReference type="PANTHER" id="PTHR37017">
    <property type="entry name" value="AB HYDROLASE-1 DOMAIN-CONTAINING PROTEIN-RELATED"/>
    <property type="match status" value="1"/>
</dbReference>
<dbReference type="SUPFAM" id="SSF53474">
    <property type="entry name" value="alpha/beta-Hydrolases"/>
    <property type="match status" value="1"/>
</dbReference>
<sequence length="279" mass="30195">MKSQFYKNTRVPLLYSLIFFAVCLLTITGCSKDEQDHAPAPKTFVLVHGAFQAPYAWQFVKTKLEAAGQKVVIIELPGHGQDQTPPSSITIKTYRDKVVSAITAISGPVVLVGHSLGGAIITAVADTIPGHIEKLVYLAGFVPANNQSIFDLTAMDPNSQFGPALIISADGSTASIPNDKIMQVFAQDGTEAVKQLLIANNRPEPIAAQADKIFLKNPSFASVPKYYIYTNQDHAITIDLQRKMVSAAGIKNVFAIDSGHCPMLTKPDQVTDFLLQIIK</sequence>
<evidence type="ECO:0000259" key="1">
    <source>
        <dbReference type="Pfam" id="PF12697"/>
    </source>
</evidence>
<accession>A0A521D250</accession>